<feature type="transmembrane region" description="Helical" evidence="1">
    <location>
        <begin position="259"/>
        <end position="277"/>
    </location>
</feature>
<feature type="transmembrane region" description="Helical" evidence="1">
    <location>
        <begin position="289"/>
        <end position="312"/>
    </location>
</feature>
<feature type="transmembrane region" description="Helical" evidence="1">
    <location>
        <begin position="221"/>
        <end position="239"/>
    </location>
</feature>
<evidence type="ECO:0000256" key="1">
    <source>
        <dbReference type="SAM" id="Phobius"/>
    </source>
</evidence>
<dbReference type="InterPro" id="IPR007349">
    <property type="entry name" value="DUF418"/>
</dbReference>
<dbReference type="AlphaFoldDB" id="A0A323TJA2"/>
<dbReference type="PANTHER" id="PTHR30590">
    <property type="entry name" value="INNER MEMBRANE PROTEIN"/>
    <property type="match status" value="1"/>
</dbReference>
<feature type="transmembrane region" description="Helical" evidence="1">
    <location>
        <begin position="333"/>
        <end position="355"/>
    </location>
</feature>
<accession>A0A323TJA2</accession>
<dbReference type="EMBL" id="PDOD01000001">
    <property type="protein sequence ID" value="PYZ94620.1"/>
    <property type="molecule type" value="Genomic_DNA"/>
</dbReference>
<keyword evidence="1" id="KW-0472">Membrane</keyword>
<comment type="caution">
    <text evidence="3">The sequence shown here is derived from an EMBL/GenBank/DDBJ whole genome shotgun (WGS) entry which is preliminary data.</text>
</comment>
<feature type="transmembrane region" description="Helical" evidence="1">
    <location>
        <begin position="25"/>
        <end position="47"/>
    </location>
</feature>
<reference evidence="3 4" key="1">
    <citation type="submission" date="2017-10" db="EMBL/GenBank/DDBJ databases">
        <title>Bacillus sp. nov., a halophilic bacterium isolated from a Keqin Lake.</title>
        <authorList>
            <person name="Wang H."/>
        </authorList>
    </citation>
    <scope>NUCLEOTIDE SEQUENCE [LARGE SCALE GENOMIC DNA]</scope>
    <source>
        <strain evidence="3 4">KQ-12</strain>
    </source>
</reference>
<evidence type="ECO:0000313" key="3">
    <source>
        <dbReference type="EMBL" id="PYZ94620.1"/>
    </source>
</evidence>
<dbReference type="PANTHER" id="PTHR30590:SF2">
    <property type="entry name" value="INNER MEMBRANE PROTEIN"/>
    <property type="match status" value="1"/>
</dbReference>
<gene>
    <name evidence="3" type="ORF">CR194_03560</name>
</gene>
<feature type="transmembrane region" description="Helical" evidence="1">
    <location>
        <begin position="102"/>
        <end position="120"/>
    </location>
</feature>
<dbReference type="Proteomes" id="UP000248214">
    <property type="component" value="Unassembled WGS sequence"/>
</dbReference>
<proteinExistence type="predicted"/>
<name>A0A323TJA2_9BACI</name>
<feature type="domain" description="DUF418" evidence="2">
    <location>
        <begin position="239"/>
        <end position="401"/>
    </location>
</feature>
<evidence type="ECO:0000259" key="2">
    <source>
        <dbReference type="Pfam" id="PF04235"/>
    </source>
</evidence>
<feature type="transmembrane region" description="Helical" evidence="1">
    <location>
        <begin position="148"/>
        <end position="173"/>
    </location>
</feature>
<feature type="transmembrane region" description="Helical" evidence="1">
    <location>
        <begin position="67"/>
        <end position="90"/>
    </location>
</feature>
<keyword evidence="4" id="KW-1185">Reference proteome</keyword>
<protein>
    <recommendedName>
        <fullName evidence="2">DUF418 domain-containing protein</fullName>
    </recommendedName>
</protein>
<dbReference type="OrthoDB" id="9807744at2"/>
<dbReference type="InterPro" id="IPR052529">
    <property type="entry name" value="Bact_Transport_Assoc"/>
</dbReference>
<dbReference type="RefSeq" id="WP_110608253.1">
    <property type="nucleotide sequence ID" value="NZ_PDOD01000001.1"/>
</dbReference>
<keyword evidence="1" id="KW-0812">Transmembrane</keyword>
<organism evidence="3 4">
    <name type="scientific">Salipaludibacillus keqinensis</name>
    <dbReference type="NCBI Taxonomy" id="2045207"/>
    <lineage>
        <taxon>Bacteria</taxon>
        <taxon>Bacillati</taxon>
        <taxon>Bacillota</taxon>
        <taxon>Bacilli</taxon>
        <taxon>Bacillales</taxon>
        <taxon>Bacillaceae</taxon>
    </lineage>
</organism>
<evidence type="ECO:0000313" key="4">
    <source>
        <dbReference type="Proteomes" id="UP000248214"/>
    </source>
</evidence>
<sequence length="407" mass="46815">MKNTIYSTPISSENRVHELDMIRGFALLGILVANMPFFASPAVYLMMTDVMMWSESYHVFAEFLINFFTSSKFFTMFSFLFGLGFIIFLERATEKVTSPRKLFLKRLFFLLIIGLIHAFGLWYGDILIIYAITGLFLLLFYKRKPKTVLIWAFLLIIIPAAFISFMALLVFLAGDMIPADPASTALGMQMLEQSIAVYGSGTVAEIFTQRAADYSFMFTNYLFMMPVILGMFLFGVYVAKKGLYKNIDSHLPFFRKVCVWSLVIGLPFNSLYVFSYFEQGAEVSVYMMTYFVGSVIGGPALCFFYMTSIILLTRHETWRKLFNPLRAVGRLALSNYLFQTVVSTMIFYNYGLGLFAEVGPVYWLIIAAILFGLQIWLSNLWVKKYRFGPAEWAWRTLTYGKRQPFKL</sequence>
<feature type="transmembrane region" description="Helical" evidence="1">
    <location>
        <begin position="361"/>
        <end position="382"/>
    </location>
</feature>
<keyword evidence="1" id="KW-1133">Transmembrane helix</keyword>
<dbReference type="Pfam" id="PF04235">
    <property type="entry name" value="DUF418"/>
    <property type="match status" value="1"/>
</dbReference>
<feature type="transmembrane region" description="Helical" evidence="1">
    <location>
        <begin position="126"/>
        <end position="141"/>
    </location>
</feature>